<evidence type="ECO:0000256" key="4">
    <source>
        <dbReference type="ARBA" id="ARBA00034320"/>
    </source>
</evidence>
<dbReference type="Pfam" id="PF07683">
    <property type="entry name" value="CobW_C"/>
    <property type="match status" value="1"/>
</dbReference>
<name>A0A8J2SQB3_9STRA</name>
<dbReference type="Gene3D" id="3.40.50.300">
    <property type="entry name" value="P-loop containing nucleotide triphosphate hydrolases"/>
    <property type="match status" value="1"/>
</dbReference>
<dbReference type="PANTHER" id="PTHR43603:SF1">
    <property type="entry name" value="ZINC-REGULATED GTPASE METALLOPROTEIN ACTIVATOR 1"/>
    <property type="match status" value="1"/>
</dbReference>
<evidence type="ECO:0000259" key="7">
    <source>
        <dbReference type="SMART" id="SM00833"/>
    </source>
</evidence>
<feature type="domain" description="CobW C-terminal" evidence="7">
    <location>
        <begin position="297"/>
        <end position="428"/>
    </location>
</feature>
<evidence type="ECO:0000256" key="6">
    <source>
        <dbReference type="SAM" id="MobiDB-lite"/>
    </source>
</evidence>
<organism evidence="8 9">
    <name type="scientific">Pelagomonas calceolata</name>
    <dbReference type="NCBI Taxonomy" id="35677"/>
    <lineage>
        <taxon>Eukaryota</taxon>
        <taxon>Sar</taxon>
        <taxon>Stramenopiles</taxon>
        <taxon>Ochrophyta</taxon>
        <taxon>Pelagophyceae</taxon>
        <taxon>Pelagomonadales</taxon>
        <taxon>Pelagomonadaceae</taxon>
        <taxon>Pelagomonas</taxon>
    </lineage>
</organism>
<sequence>MSHSHGHAHSVDHAHSTHEQKSQDADLLEAVKAAAESMKASGKSPLPVTVLSGFLGAGKTTHVLNNREGLKVAVIVNDMADVNVDANLLTDVVQAEEKMVALSNGCICCTLREDLFVEIAKLASKPDGLDHILIESSGISEPLPVAETFTFKDAAGTSLGSIAKLDTLARRGVTVVDGSSFMDELMAGGALKDRGWQAQPEDQRTIAQLFCDQVEFANVIVVNKCDLLDDAGRSQLHAFLKRANPKAKVVESTYGRVDPKQLLGTNLFSLTQAEQHPDWLKEARIGEHTAETEEYGISSIVFRSRKPLDAGRLSMFFHAHTRDGLEGLDLPRLVPVMAQARVVRAKGLVWLSTQQSHWQQGMASLAGRRFQVAFGNPWAAVVRKPGQELTEALSAIWEEPYGDRRTELVVIGQEMDHASVHKALEACVATDAELEKYSEQAKQNETAEQILQAGQQATDQMKAVLTSAPKATEVASAHKAIAVFDGVQGEGEGLAAFKLENATAKFKIVRYLRYAHLIPAIACGLVKEFSIPVGGNADEQTALLAFSTSGGALSEVVASLTEGDRVELEWLQIKIEMVAAACLIIALRHRCDACSIEECPLIDLHAGHGHRRTQVRHGRAVPEVAQARRRDGGGPREAVPAARVVAAQSRAQGQR</sequence>
<evidence type="ECO:0000256" key="1">
    <source>
        <dbReference type="ARBA" id="ARBA00022741"/>
    </source>
</evidence>
<feature type="region of interest" description="Disordered" evidence="6">
    <location>
        <begin position="613"/>
        <end position="655"/>
    </location>
</feature>
<dbReference type="SUPFAM" id="SSF90002">
    <property type="entry name" value="Hypothetical protein YjiA, C-terminal domain"/>
    <property type="match status" value="1"/>
</dbReference>
<keyword evidence="1" id="KW-0547">Nucleotide-binding</keyword>
<comment type="similarity">
    <text evidence="4">Belongs to the SIMIBI class G3E GTPase family. ZNG1 subfamily.</text>
</comment>
<evidence type="ECO:0000313" key="8">
    <source>
        <dbReference type="EMBL" id="CAH0371339.1"/>
    </source>
</evidence>
<dbReference type="SUPFAM" id="SSF52540">
    <property type="entry name" value="P-loop containing nucleoside triphosphate hydrolases"/>
    <property type="match status" value="1"/>
</dbReference>
<dbReference type="GO" id="GO:0000166">
    <property type="term" value="F:nucleotide binding"/>
    <property type="evidence" value="ECO:0007669"/>
    <property type="project" value="UniProtKB-KW"/>
</dbReference>
<dbReference type="AlphaFoldDB" id="A0A8J2SQB3"/>
<dbReference type="CDD" id="cd03112">
    <property type="entry name" value="CobW-like"/>
    <property type="match status" value="1"/>
</dbReference>
<keyword evidence="3" id="KW-0143">Chaperone</keyword>
<dbReference type="InterPro" id="IPR011629">
    <property type="entry name" value="CobW-like_C"/>
</dbReference>
<feature type="region of interest" description="Disordered" evidence="6">
    <location>
        <begin position="1"/>
        <end position="25"/>
    </location>
</feature>
<accession>A0A8J2SQB3</accession>
<dbReference type="Pfam" id="PF02492">
    <property type="entry name" value="cobW"/>
    <property type="match status" value="1"/>
</dbReference>
<proteinExistence type="inferred from homology"/>
<evidence type="ECO:0000256" key="3">
    <source>
        <dbReference type="ARBA" id="ARBA00023186"/>
    </source>
</evidence>
<keyword evidence="9" id="KW-1185">Reference proteome</keyword>
<dbReference type="InterPro" id="IPR003495">
    <property type="entry name" value="CobW/HypB/UreG_nucleotide-bd"/>
</dbReference>
<dbReference type="OrthoDB" id="272672at2759"/>
<comment type="caution">
    <text evidence="8">The sequence shown here is derived from an EMBL/GenBank/DDBJ whole genome shotgun (WGS) entry which is preliminary data.</text>
</comment>
<dbReference type="InterPro" id="IPR027417">
    <property type="entry name" value="P-loop_NTPase"/>
</dbReference>
<reference evidence="8" key="1">
    <citation type="submission" date="2021-11" db="EMBL/GenBank/DDBJ databases">
        <authorList>
            <consortium name="Genoscope - CEA"/>
            <person name="William W."/>
        </authorList>
    </citation>
    <scope>NUCLEOTIDE SEQUENCE</scope>
</reference>
<evidence type="ECO:0000256" key="5">
    <source>
        <dbReference type="ARBA" id="ARBA00049117"/>
    </source>
</evidence>
<evidence type="ECO:0000313" key="9">
    <source>
        <dbReference type="Proteomes" id="UP000789595"/>
    </source>
</evidence>
<dbReference type="PANTHER" id="PTHR43603">
    <property type="entry name" value="COBW DOMAIN-CONTAINING PROTEIN DDB_G0274527"/>
    <property type="match status" value="1"/>
</dbReference>
<comment type="catalytic activity">
    <reaction evidence="5">
        <text>GTP + H2O = GDP + phosphate + H(+)</text>
        <dbReference type="Rhea" id="RHEA:19669"/>
        <dbReference type="ChEBI" id="CHEBI:15377"/>
        <dbReference type="ChEBI" id="CHEBI:15378"/>
        <dbReference type="ChEBI" id="CHEBI:37565"/>
        <dbReference type="ChEBI" id="CHEBI:43474"/>
        <dbReference type="ChEBI" id="CHEBI:58189"/>
    </reaction>
    <physiologicalReaction direction="left-to-right" evidence="5">
        <dbReference type="Rhea" id="RHEA:19670"/>
    </physiologicalReaction>
</comment>
<gene>
    <name evidence="8" type="ORF">PECAL_3P12740</name>
</gene>
<feature type="compositionally biased region" description="Low complexity" evidence="6">
    <location>
        <begin position="638"/>
        <end position="655"/>
    </location>
</feature>
<evidence type="ECO:0000256" key="2">
    <source>
        <dbReference type="ARBA" id="ARBA00022801"/>
    </source>
</evidence>
<feature type="compositionally biased region" description="Basic and acidic residues" evidence="6">
    <location>
        <begin position="9"/>
        <end position="24"/>
    </location>
</feature>
<protein>
    <recommendedName>
        <fullName evidence="7">CobW C-terminal domain-containing protein</fullName>
    </recommendedName>
</protein>
<dbReference type="GO" id="GO:0016787">
    <property type="term" value="F:hydrolase activity"/>
    <property type="evidence" value="ECO:0007669"/>
    <property type="project" value="UniProtKB-KW"/>
</dbReference>
<dbReference type="SMART" id="SM00833">
    <property type="entry name" value="CobW_C"/>
    <property type="match status" value="1"/>
</dbReference>
<keyword evidence="2" id="KW-0378">Hydrolase</keyword>
<dbReference type="InterPro" id="IPR036627">
    <property type="entry name" value="CobW-likC_sf"/>
</dbReference>
<dbReference type="Proteomes" id="UP000789595">
    <property type="component" value="Unassembled WGS sequence"/>
</dbReference>
<dbReference type="Gene3D" id="3.30.1220.10">
    <property type="entry name" value="CobW-like, C-terminal domain"/>
    <property type="match status" value="1"/>
</dbReference>
<dbReference type="EMBL" id="CAKKNE010000003">
    <property type="protein sequence ID" value="CAH0371339.1"/>
    <property type="molecule type" value="Genomic_DNA"/>
</dbReference>
<dbReference type="InterPro" id="IPR051927">
    <property type="entry name" value="Zn_Chap_cDPG_Synth"/>
</dbReference>